<reference evidence="1" key="1">
    <citation type="submission" date="2021-06" db="EMBL/GenBank/DDBJ databases">
        <authorList>
            <person name="Kallberg Y."/>
            <person name="Tangrot J."/>
            <person name="Rosling A."/>
        </authorList>
    </citation>
    <scope>NUCLEOTIDE SEQUENCE</scope>
    <source>
        <strain evidence="1">MT106</strain>
    </source>
</reference>
<organism evidence="1 2">
    <name type="scientific">Ambispora gerdemannii</name>
    <dbReference type="NCBI Taxonomy" id="144530"/>
    <lineage>
        <taxon>Eukaryota</taxon>
        <taxon>Fungi</taxon>
        <taxon>Fungi incertae sedis</taxon>
        <taxon>Mucoromycota</taxon>
        <taxon>Glomeromycotina</taxon>
        <taxon>Glomeromycetes</taxon>
        <taxon>Archaeosporales</taxon>
        <taxon>Ambisporaceae</taxon>
        <taxon>Ambispora</taxon>
    </lineage>
</organism>
<dbReference type="Proteomes" id="UP000789831">
    <property type="component" value="Unassembled WGS sequence"/>
</dbReference>
<evidence type="ECO:0000313" key="1">
    <source>
        <dbReference type="EMBL" id="CAG8698636.1"/>
    </source>
</evidence>
<protein>
    <submittedName>
        <fullName evidence="1">6540_t:CDS:1</fullName>
    </submittedName>
</protein>
<accession>A0A9N9N2B7</accession>
<gene>
    <name evidence="1" type="ORF">AGERDE_LOCUS13394</name>
</gene>
<name>A0A9N9N2B7_9GLOM</name>
<feature type="non-terminal residue" evidence="1">
    <location>
        <position position="60"/>
    </location>
</feature>
<keyword evidence="2" id="KW-1185">Reference proteome</keyword>
<dbReference type="OrthoDB" id="10441070at2759"/>
<evidence type="ECO:0000313" key="2">
    <source>
        <dbReference type="Proteomes" id="UP000789831"/>
    </source>
</evidence>
<dbReference type="EMBL" id="CAJVPL010017377">
    <property type="protein sequence ID" value="CAG8698636.1"/>
    <property type="molecule type" value="Genomic_DNA"/>
</dbReference>
<dbReference type="AlphaFoldDB" id="A0A9N9N2B7"/>
<comment type="caution">
    <text evidence="1">The sequence shown here is derived from an EMBL/GenBank/DDBJ whole genome shotgun (WGS) entry which is preliminary data.</text>
</comment>
<sequence length="60" mass="7309">MICQETELKELFKREHFHFVRNPYIKEKIEILVDNPYLEFTNLCQIPLGKEPRLYGNLQK</sequence>
<proteinExistence type="predicted"/>